<evidence type="ECO:0000256" key="1">
    <source>
        <dbReference type="ARBA" id="ARBA00001936"/>
    </source>
</evidence>
<dbReference type="Proteomes" id="UP000319771">
    <property type="component" value="Unassembled WGS sequence"/>
</dbReference>
<evidence type="ECO:0000256" key="12">
    <source>
        <dbReference type="ARBA" id="ARBA00022840"/>
    </source>
</evidence>
<dbReference type="Pfam" id="PF13298">
    <property type="entry name" value="LigD_N"/>
    <property type="match status" value="1"/>
</dbReference>
<dbReference type="PROSITE" id="PS50160">
    <property type="entry name" value="DNA_LIGASE_A3"/>
    <property type="match status" value="1"/>
</dbReference>
<dbReference type="NCBIfam" id="TIGR02778">
    <property type="entry name" value="ligD_pol"/>
    <property type="match status" value="1"/>
</dbReference>
<comment type="caution">
    <text evidence="23">The sequence shown here is derived from an EMBL/GenBank/DDBJ whole genome shotgun (WGS) entry which is preliminary data.</text>
</comment>
<accession>A0A538UCQ0</accession>
<evidence type="ECO:0000256" key="7">
    <source>
        <dbReference type="ARBA" id="ARBA00022723"/>
    </source>
</evidence>
<dbReference type="InterPro" id="IPR014144">
    <property type="entry name" value="LigD_PE_domain"/>
</dbReference>
<keyword evidence="5" id="KW-0548">Nucleotidyltransferase</keyword>
<dbReference type="SUPFAM" id="SSF50249">
    <property type="entry name" value="Nucleic acid-binding proteins"/>
    <property type="match status" value="1"/>
</dbReference>
<keyword evidence="9" id="KW-0227">DNA damage</keyword>
<evidence type="ECO:0000256" key="6">
    <source>
        <dbReference type="ARBA" id="ARBA00022722"/>
    </source>
</evidence>
<proteinExistence type="predicted"/>
<dbReference type="Pfam" id="PF21686">
    <property type="entry name" value="LigD_Prim-Pol"/>
    <property type="match status" value="1"/>
</dbReference>
<evidence type="ECO:0000259" key="22">
    <source>
        <dbReference type="PROSITE" id="PS50160"/>
    </source>
</evidence>
<keyword evidence="10" id="KW-0378">Hydrolase</keyword>
<dbReference type="PANTHER" id="PTHR42705">
    <property type="entry name" value="BIFUNCTIONAL NON-HOMOLOGOUS END JOINING PROTEIN LIGD"/>
    <property type="match status" value="1"/>
</dbReference>
<feature type="compositionally biased region" description="Basic and acidic residues" evidence="21">
    <location>
        <begin position="585"/>
        <end position="595"/>
    </location>
</feature>
<dbReference type="GO" id="GO:0003887">
    <property type="term" value="F:DNA-directed DNA polymerase activity"/>
    <property type="evidence" value="ECO:0007669"/>
    <property type="project" value="UniProtKB-KW"/>
</dbReference>
<keyword evidence="18" id="KW-0511">Multifunctional enzyme</keyword>
<evidence type="ECO:0000256" key="11">
    <source>
        <dbReference type="ARBA" id="ARBA00022839"/>
    </source>
</evidence>
<evidence type="ECO:0000256" key="8">
    <source>
        <dbReference type="ARBA" id="ARBA00022741"/>
    </source>
</evidence>
<keyword evidence="8" id="KW-0547">Nucleotide-binding</keyword>
<dbReference type="GO" id="GO:0005524">
    <property type="term" value="F:ATP binding"/>
    <property type="evidence" value="ECO:0007669"/>
    <property type="project" value="UniProtKB-KW"/>
</dbReference>
<dbReference type="InterPro" id="IPR014143">
    <property type="entry name" value="NHEJ_ligase_prk"/>
</dbReference>
<keyword evidence="13" id="KW-0239">DNA-directed DNA polymerase</keyword>
<gene>
    <name evidence="23" type="primary">ligD</name>
    <name evidence="23" type="ORF">E6K81_03515</name>
</gene>
<keyword evidence="16" id="KW-0234">DNA repair</keyword>
<dbReference type="InterPro" id="IPR052171">
    <property type="entry name" value="NHEJ_LigD"/>
</dbReference>
<dbReference type="Gene3D" id="3.90.920.10">
    <property type="entry name" value="DNA primase, PRIM domain"/>
    <property type="match status" value="1"/>
</dbReference>
<feature type="compositionally biased region" description="Basic and acidic residues" evidence="21">
    <location>
        <begin position="557"/>
        <end position="566"/>
    </location>
</feature>
<comment type="catalytic activity">
    <reaction evidence="20">
        <text>ATP + (deoxyribonucleotide)n-3'-hydroxyl + 5'-phospho-(deoxyribonucleotide)m = (deoxyribonucleotide)n+m + AMP + diphosphate.</text>
        <dbReference type="EC" id="6.5.1.1"/>
    </reaction>
</comment>
<keyword evidence="7" id="KW-0479">Metal-binding</keyword>
<keyword evidence="6" id="KW-0540">Nuclease</keyword>
<dbReference type="CDD" id="cd07971">
    <property type="entry name" value="OBF_DNA_ligase_LigD"/>
    <property type="match status" value="1"/>
</dbReference>
<dbReference type="Gene3D" id="3.30.1490.70">
    <property type="match status" value="1"/>
</dbReference>
<keyword evidence="3 23" id="KW-0436">Ligase</keyword>
<dbReference type="PROSITE" id="PS00697">
    <property type="entry name" value="DNA_LIGASE_A1"/>
    <property type="match status" value="1"/>
</dbReference>
<evidence type="ECO:0000313" key="23">
    <source>
        <dbReference type="EMBL" id="TMQ73672.1"/>
    </source>
</evidence>
<keyword evidence="14" id="KW-0238">DNA-binding</keyword>
<dbReference type="InterPro" id="IPR012310">
    <property type="entry name" value="DNA_ligase_ATP-dep_cent"/>
</dbReference>
<keyword evidence="4" id="KW-0808">Transferase</keyword>
<feature type="region of interest" description="Disordered" evidence="21">
    <location>
        <begin position="557"/>
        <end position="595"/>
    </location>
</feature>
<evidence type="ECO:0000256" key="5">
    <source>
        <dbReference type="ARBA" id="ARBA00022695"/>
    </source>
</evidence>
<dbReference type="NCBIfam" id="TIGR02777">
    <property type="entry name" value="LigD_PE_dom"/>
    <property type="match status" value="1"/>
</dbReference>
<dbReference type="Pfam" id="PF01068">
    <property type="entry name" value="DNA_ligase_A_M"/>
    <property type="match status" value="1"/>
</dbReference>
<dbReference type="NCBIfam" id="TIGR02779">
    <property type="entry name" value="NHEJ_ligase_lig"/>
    <property type="match status" value="1"/>
</dbReference>
<comment type="cofactor">
    <cofactor evidence="1">
        <name>Mn(2+)</name>
        <dbReference type="ChEBI" id="CHEBI:29035"/>
    </cofactor>
</comment>
<dbReference type="Gene3D" id="3.30.470.30">
    <property type="entry name" value="DNA ligase/mRNA capping enzyme"/>
    <property type="match status" value="1"/>
</dbReference>
<dbReference type="GO" id="GO:0006281">
    <property type="term" value="P:DNA repair"/>
    <property type="evidence" value="ECO:0007669"/>
    <property type="project" value="UniProtKB-KW"/>
</dbReference>
<evidence type="ECO:0000256" key="4">
    <source>
        <dbReference type="ARBA" id="ARBA00022679"/>
    </source>
</evidence>
<dbReference type="NCBIfam" id="TIGR02776">
    <property type="entry name" value="NHEJ_ligase_prk"/>
    <property type="match status" value="1"/>
</dbReference>
<dbReference type="PANTHER" id="PTHR42705:SF2">
    <property type="entry name" value="BIFUNCTIONAL NON-HOMOLOGOUS END JOINING PROTEIN LIGD"/>
    <property type="match status" value="1"/>
</dbReference>
<dbReference type="Gene3D" id="2.40.50.140">
    <property type="entry name" value="Nucleic acid-binding proteins"/>
    <property type="match status" value="1"/>
</dbReference>
<dbReference type="GO" id="GO:0003910">
    <property type="term" value="F:DNA ligase (ATP) activity"/>
    <property type="evidence" value="ECO:0007669"/>
    <property type="project" value="UniProtKB-EC"/>
</dbReference>
<evidence type="ECO:0000256" key="13">
    <source>
        <dbReference type="ARBA" id="ARBA00022932"/>
    </source>
</evidence>
<feature type="compositionally biased region" description="Acidic residues" evidence="21">
    <location>
        <begin position="567"/>
        <end position="584"/>
    </location>
</feature>
<dbReference type="InterPro" id="IPR014145">
    <property type="entry name" value="LigD_pol_dom"/>
</dbReference>
<evidence type="ECO:0000256" key="10">
    <source>
        <dbReference type="ARBA" id="ARBA00022801"/>
    </source>
</evidence>
<dbReference type="AlphaFoldDB" id="A0A538UCQ0"/>
<evidence type="ECO:0000256" key="21">
    <source>
        <dbReference type="SAM" id="MobiDB-lite"/>
    </source>
</evidence>
<dbReference type="InterPro" id="IPR014146">
    <property type="entry name" value="LigD_ligase_dom"/>
</dbReference>
<keyword evidence="12" id="KW-0067">ATP-binding</keyword>
<dbReference type="InterPro" id="IPR016059">
    <property type="entry name" value="DNA_ligase_ATP-dep_CS"/>
</dbReference>
<keyword evidence="11" id="KW-0269">Exonuclease</keyword>
<evidence type="ECO:0000256" key="17">
    <source>
        <dbReference type="ARBA" id="ARBA00023211"/>
    </source>
</evidence>
<dbReference type="Pfam" id="PF04679">
    <property type="entry name" value="DNA_ligase_A_C"/>
    <property type="match status" value="1"/>
</dbReference>
<dbReference type="EC" id="6.5.1.1" evidence="2"/>
<sequence>MPARKKPKPRSSPAPKPARSESEPRPSPAPRRGGSGSLETYRRKRDPERTLEPFGGSAPSTGPTATRLPPPSGDRFVVQEHAARNLHFDLRLELDGVLKSWAVPKGPSVRAEEKRLAVHVEDHPLEYANFEGVIPAGNYGAGSVIVWDRGPYRSFKPEDIREQYERGKLELELFGHKLGGRWTLVRMSRSEKEWLLLKKVDGAASDSDVIARLPRSVISGLTVEEMRDAPGWLAAVRARLAELAAPRGDLAAAEVKHMLATPAAEPFSRAGWVFEIKFDGVRVVAERRGEAVRMLGRSGEDITARYPEIARALAGLQVERCVLDGEIVAHDASGRPSFARLQKRMLLSRPRDVAAAMARVPVRAVFFDCLMLEGHDLRRLPLLERKEMLARVLPPSGVVQAGDHVAEHGEAFFEAASEMGLEGIIAKRAASPYVGKRSSDWVKIKCQRRQEFVIGGYTDPKGSGRHFGALHVGVYEGDRLRHVTRVGSGFDGAMQDRLWEQLQSLRRDASPFGDTGPKGREDHWVEPRLVCEVRFTEWTTEGGLRHPIFLGMRTDKPAMEVRREDGSDPDLEASEADAPAEAEAEAPRETRAADGEPRVVRLSNLRKVFWPDDGYTKGDLIAYYDAIAPLMLPYLRERPVVLTRYPDGIRGKSFFQKDAPVFVPDWVRTESVYSKDSDRDIRFFVLDDAESLRYVANLGTIPIHMWSARSGSLEKPDWLVLDLDPKGAPFAHVVEVARALHRLLDTLELPSHPKTSGASGLHILIPLGRRYTHEECRTFARLLATLGHQATAEISTLARPIHARGGKVYIDWGQNGHGNTIVAPYSLRPLPGAPASCPLRWSEVGAKLDPARFTLKTLPKRFETMEDPLLGVLGQGIDMGVAVAAIEDMMKRGKEEG</sequence>
<evidence type="ECO:0000256" key="14">
    <source>
        <dbReference type="ARBA" id="ARBA00023125"/>
    </source>
</evidence>
<dbReference type="CDD" id="cd07906">
    <property type="entry name" value="Adenylation_DNA_ligase_LigD_LigC"/>
    <property type="match status" value="1"/>
</dbReference>
<feature type="region of interest" description="Disordered" evidence="21">
    <location>
        <begin position="1"/>
        <end position="74"/>
    </location>
</feature>
<dbReference type="EMBL" id="VBPB01000052">
    <property type="protein sequence ID" value="TMQ73672.1"/>
    <property type="molecule type" value="Genomic_DNA"/>
</dbReference>
<keyword evidence="15" id="KW-0233">DNA recombination</keyword>
<dbReference type="GO" id="GO:0046872">
    <property type="term" value="F:metal ion binding"/>
    <property type="evidence" value="ECO:0007669"/>
    <property type="project" value="UniProtKB-KW"/>
</dbReference>
<dbReference type="GO" id="GO:0006310">
    <property type="term" value="P:DNA recombination"/>
    <property type="evidence" value="ECO:0007669"/>
    <property type="project" value="UniProtKB-KW"/>
</dbReference>
<protein>
    <recommendedName>
        <fullName evidence="2">DNA ligase (ATP)</fullName>
        <ecNumber evidence="2">6.5.1.1</ecNumber>
    </recommendedName>
    <alternativeName>
        <fullName evidence="19">NHEJ DNA polymerase</fullName>
    </alternativeName>
</protein>
<feature type="domain" description="ATP-dependent DNA ligase family profile" evidence="22">
    <location>
        <begin position="355"/>
        <end position="479"/>
    </location>
</feature>
<evidence type="ECO:0000256" key="2">
    <source>
        <dbReference type="ARBA" id="ARBA00012727"/>
    </source>
</evidence>
<name>A0A538UCQ0_UNCEI</name>
<dbReference type="GO" id="GO:0003677">
    <property type="term" value="F:DNA binding"/>
    <property type="evidence" value="ECO:0007669"/>
    <property type="project" value="UniProtKB-KW"/>
</dbReference>
<evidence type="ECO:0000256" key="15">
    <source>
        <dbReference type="ARBA" id="ARBA00023172"/>
    </source>
</evidence>
<dbReference type="SUPFAM" id="SSF56091">
    <property type="entry name" value="DNA ligase/mRNA capping enzyme, catalytic domain"/>
    <property type="match status" value="1"/>
</dbReference>
<dbReference type="GO" id="GO:0004527">
    <property type="term" value="F:exonuclease activity"/>
    <property type="evidence" value="ECO:0007669"/>
    <property type="project" value="UniProtKB-KW"/>
</dbReference>
<evidence type="ECO:0000256" key="16">
    <source>
        <dbReference type="ARBA" id="ARBA00023204"/>
    </source>
</evidence>
<evidence type="ECO:0000256" key="19">
    <source>
        <dbReference type="ARBA" id="ARBA00029943"/>
    </source>
</evidence>
<evidence type="ECO:0000313" key="24">
    <source>
        <dbReference type="Proteomes" id="UP000319771"/>
    </source>
</evidence>
<evidence type="ECO:0000256" key="18">
    <source>
        <dbReference type="ARBA" id="ARBA00023268"/>
    </source>
</evidence>
<keyword evidence="17" id="KW-0464">Manganese</keyword>
<evidence type="ECO:0000256" key="9">
    <source>
        <dbReference type="ARBA" id="ARBA00022763"/>
    </source>
</evidence>
<dbReference type="InterPro" id="IPR012309">
    <property type="entry name" value="DNA_ligase_ATP-dep_C"/>
</dbReference>
<evidence type="ECO:0000256" key="20">
    <source>
        <dbReference type="ARBA" id="ARBA00034003"/>
    </source>
</evidence>
<evidence type="ECO:0000256" key="3">
    <source>
        <dbReference type="ARBA" id="ARBA00022598"/>
    </source>
</evidence>
<reference evidence="23 24" key="1">
    <citation type="journal article" date="2019" name="Nat. Microbiol.">
        <title>Mediterranean grassland soil C-N compound turnover is dependent on rainfall and depth, and is mediated by genomically divergent microorganisms.</title>
        <authorList>
            <person name="Diamond S."/>
            <person name="Andeer P.F."/>
            <person name="Li Z."/>
            <person name="Crits-Christoph A."/>
            <person name="Burstein D."/>
            <person name="Anantharaman K."/>
            <person name="Lane K.R."/>
            <person name="Thomas B.C."/>
            <person name="Pan C."/>
            <person name="Northen T.R."/>
            <person name="Banfield J.F."/>
        </authorList>
    </citation>
    <scope>NUCLEOTIDE SEQUENCE [LARGE SCALE GENOMIC DNA]</scope>
    <source>
        <strain evidence="23">WS_11</strain>
    </source>
</reference>
<dbReference type="InterPro" id="IPR012340">
    <property type="entry name" value="NA-bd_OB-fold"/>
</dbReference>
<organism evidence="23 24">
    <name type="scientific">Eiseniibacteriota bacterium</name>
    <dbReference type="NCBI Taxonomy" id="2212470"/>
    <lineage>
        <taxon>Bacteria</taxon>
        <taxon>Candidatus Eiseniibacteriota</taxon>
    </lineage>
</organism>